<feature type="domain" description="Sulfotransferase" evidence="4">
    <location>
        <begin position="150"/>
        <end position="416"/>
    </location>
</feature>
<feature type="region of interest" description="Disordered" evidence="3">
    <location>
        <begin position="50"/>
        <end position="85"/>
    </location>
</feature>
<proteinExistence type="evidence at transcript level"/>
<dbReference type="EMBL" id="GACK01002475">
    <property type="protein sequence ID" value="JAA62559.1"/>
    <property type="molecule type" value="mRNA"/>
</dbReference>
<feature type="compositionally biased region" description="Basic and acidic residues" evidence="3">
    <location>
        <begin position="69"/>
        <end position="80"/>
    </location>
</feature>
<comment type="similarity">
    <text evidence="1">Belongs to the sulfotransferase 1 family.</text>
</comment>
<dbReference type="InterPro" id="IPR000863">
    <property type="entry name" value="Sulfotransferase_dom"/>
</dbReference>
<name>L7MHC3_RHIPC</name>
<organism evidence="5">
    <name type="scientific">Rhipicephalus pulchellus</name>
    <name type="common">Yellow backed tick</name>
    <name type="synonym">Dermacentor pulchellus</name>
    <dbReference type="NCBI Taxonomy" id="72859"/>
    <lineage>
        <taxon>Eukaryota</taxon>
        <taxon>Metazoa</taxon>
        <taxon>Ecdysozoa</taxon>
        <taxon>Arthropoda</taxon>
        <taxon>Chelicerata</taxon>
        <taxon>Arachnida</taxon>
        <taxon>Acari</taxon>
        <taxon>Parasitiformes</taxon>
        <taxon>Ixodida</taxon>
        <taxon>Ixodoidea</taxon>
        <taxon>Ixodidae</taxon>
        <taxon>Rhipicephalinae</taxon>
        <taxon>Rhipicephalus</taxon>
        <taxon>Rhipicephalus</taxon>
    </lineage>
</organism>
<evidence type="ECO:0000259" key="4">
    <source>
        <dbReference type="Pfam" id="PF00685"/>
    </source>
</evidence>
<dbReference type="AlphaFoldDB" id="L7MHC3"/>
<feature type="non-terminal residue" evidence="5">
    <location>
        <position position="1"/>
    </location>
</feature>
<evidence type="ECO:0000256" key="3">
    <source>
        <dbReference type="SAM" id="MobiDB-lite"/>
    </source>
</evidence>
<protein>
    <submittedName>
        <fullName evidence="5">Putative cytosolic sulfotransferase</fullName>
    </submittedName>
</protein>
<dbReference type="InterPro" id="IPR027417">
    <property type="entry name" value="P-loop_NTPase"/>
</dbReference>
<evidence type="ECO:0000256" key="2">
    <source>
        <dbReference type="ARBA" id="ARBA00022679"/>
    </source>
</evidence>
<dbReference type="Pfam" id="PF00685">
    <property type="entry name" value="Sulfotransfer_1"/>
    <property type="match status" value="1"/>
</dbReference>
<evidence type="ECO:0000313" key="5">
    <source>
        <dbReference type="EMBL" id="JAA62559.1"/>
    </source>
</evidence>
<reference evidence="5" key="2">
    <citation type="journal article" date="2015" name="J. Proteomics">
        <title>Sexual differences in the sialomes of the zebra tick, Rhipicephalus pulchellus.</title>
        <authorList>
            <person name="Tan A.W."/>
            <person name="Francischetti I.M."/>
            <person name="Slovak M."/>
            <person name="Kini R.M."/>
            <person name="Ribeiro J.M."/>
        </authorList>
    </citation>
    <scope>NUCLEOTIDE SEQUENCE</scope>
    <source>
        <tissue evidence="5">Salivary gland</tissue>
    </source>
</reference>
<accession>L7MHC3</accession>
<feature type="region of interest" description="Disordered" evidence="3">
    <location>
        <begin position="349"/>
        <end position="369"/>
    </location>
</feature>
<dbReference type="GO" id="GO:0008146">
    <property type="term" value="F:sulfotransferase activity"/>
    <property type="evidence" value="ECO:0007669"/>
    <property type="project" value="InterPro"/>
</dbReference>
<evidence type="ECO:0000256" key="1">
    <source>
        <dbReference type="ARBA" id="ARBA00005771"/>
    </source>
</evidence>
<sequence>KEAFQADLFLGAKGDIVRRGNQLTVFAWTTSYSTPEVALTPASTGVRVAPSPVSACPRRSRLPAGAPRVRRDMPHSERRSQSLTPQMSACAAARKAAVASAEGDHRGIAPAVVDATTVGDDETFWVRGLKLPREFSRTLVESAMDYEPRDDDVFVVSYSKCGAAFVQHIVHLIFNKGHPSGDYVQWNKATPHLELVGAEAVRRMPRPNAIKSHLPVQLMPWSEKAKYIYVARNPKDCFVSIFLNRQLFLKQKSMDAAFQEFVSGDMIWGDYFNHVCGWYERRDEPNVMFLLYEDIKRAPHEVIERLAQFLGDEWLESVALDESALDMIVHHSSYDFMKEHATRTVHRFQQAAKGEDDKKNEDEEEDDVDDVVVQAPALRTRTFARRGTVGDWRSTLNAGQERQLERILRERSKDSGLWKLWIDLDEEDDSDF</sequence>
<dbReference type="Gene3D" id="3.40.50.300">
    <property type="entry name" value="P-loop containing nucleotide triphosphate hydrolases"/>
    <property type="match status" value="1"/>
</dbReference>
<reference evidence="5" key="1">
    <citation type="submission" date="2012-11" db="EMBL/GenBank/DDBJ databases">
        <authorList>
            <person name="Lucero-Rivera Y.E."/>
            <person name="Tovar-Ramirez D."/>
        </authorList>
    </citation>
    <scope>NUCLEOTIDE SEQUENCE</scope>
    <source>
        <tissue evidence="5">Salivary gland</tissue>
    </source>
</reference>
<dbReference type="SUPFAM" id="SSF52540">
    <property type="entry name" value="P-loop containing nucleoside triphosphate hydrolases"/>
    <property type="match status" value="1"/>
</dbReference>
<dbReference type="PANTHER" id="PTHR11783">
    <property type="entry name" value="SULFOTRANSFERASE SULT"/>
    <property type="match status" value="1"/>
</dbReference>
<keyword evidence="2 5" id="KW-0808">Transferase</keyword>